<dbReference type="AlphaFoldDB" id="A0A853A0X5"/>
<reference evidence="2 3" key="1">
    <citation type="submission" date="2020-07" db="EMBL/GenBank/DDBJ databases">
        <title>Sequencing the genomes of 1000 actinobacteria strains.</title>
        <authorList>
            <person name="Klenk H.-P."/>
        </authorList>
    </citation>
    <scope>NUCLEOTIDE SEQUENCE [LARGE SCALE GENOMIC DNA]</scope>
    <source>
        <strain evidence="2 3">DSM 42178</strain>
    </source>
</reference>
<protein>
    <submittedName>
        <fullName evidence="2">Periplasmic divalent cation tolerance protein</fullName>
    </submittedName>
</protein>
<dbReference type="GO" id="GO:0010038">
    <property type="term" value="P:response to metal ion"/>
    <property type="evidence" value="ECO:0007669"/>
    <property type="project" value="InterPro"/>
</dbReference>
<gene>
    <name evidence="2" type="ORF">FHU37_005302</name>
</gene>
<dbReference type="SUPFAM" id="SSF54913">
    <property type="entry name" value="GlnB-like"/>
    <property type="match status" value="1"/>
</dbReference>
<organism evidence="2 3">
    <name type="scientific">Allostreptomyces psammosilenae</name>
    <dbReference type="NCBI Taxonomy" id="1892865"/>
    <lineage>
        <taxon>Bacteria</taxon>
        <taxon>Bacillati</taxon>
        <taxon>Actinomycetota</taxon>
        <taxon>Actinomycetes</taxon>
        <taxon>Kitasatosporales</taxon>
        <taxon>Streptomycetaceae</taxon>
        <taxon>Allostreptomyces</taxon>
    </lineage>
</organism>
<dbReference type="PANTHER" id="PTHR23419:SF8">
    <property type="entry name" value="FI09726P"/>
    <property type="match status" value="1"/>
</dbReference>
<proteinExistence type="inferred from homology"/>
<accession>A0A853A0X5</accession>
<dbReference type="InterPro" id="IPR011322">
    <property type="entry name" value="N-reg_PII-like_a/b"/>
</dbReference>
<dbReference type="Gene3D" id="3.30.70.120">
    <property type="match status" value="1"/>
</dbReference>
<dbReference type="EMBL" id="JACBZD010000002">
    <property type="protein sequence ID" value="NYI08273.1"/>
    <property type="molecule type" value="Genomic_DNA"/>
</dbReference>
<comment type="caution">
    <text evidence="2">The sequence shown here is derived from an EMBL/GenBank/DDBJ whole genome shotgun (WGS) entry which is preliminary data.</text>
</comment>
<keyword evidence="3" id="KW-1185">Reference proteome</keyword>
<evidence type="ECO:0000313" key="2">
    <source>
        <dbReference type="EMBL" id="NYI08273.1"/>
    </source>
</evidence>
<name>A0A853A0X5_9ACTN</name>
<comment type="similarity">
    <text evidence="1">Belongs to the CutA family.</text>
</comment>
<dbReference type="Pfam" id="PF03091">
    <property type="entry name" value="CutA1"/>
    <property type="match status" value="1"/>
</dbReference>
<dbReference type="GO" id="GO:0005507">
    <property type="term" value="F:copper ion binding"/>
    <property type="evidence" value="ECO:0007669"/>
    <property type="project" value="TreeGrafter"/>
</dbReference>
<evidence type="ECO:0000256" key="1">
    <source>
        <dbReference type="ARBA" id="ARBA00010169"/>
    </source>
</evidence>
<dbReference type="InterPro" id="IPR015867">
    <property type="entry name" value="N-reg_PII/ATP_PRibTrfase_C"/>
</dbReference>
<sequence>MSDATGHLVLLSTTDSAEAARELAAAAVEARLAACVQIVGPVTSVYRWEGAVHEEQEWQLLFKTTEDRRERLERQIAERHGYDVPEIIALPVTAGSTAYLDWVTAETREAPR</sequence>
<dbReference type="RefSeq" id="WP_179817119.1">
    <property type="nucleotide sequence ID" value="NZ_JACBZD010000002.1"/>
</dbReference>
<dbReference type="Proteomes" id="UP000567795">
    <property type="component" value="Unassembled WGS sequence"/>
</dbReference>
<dbReference type="PANTHER" id="PTHR23419">
    <property type="entry name" value="DIVALENT CATION TOLERANCE CUTA-RELATED"/>
    <property type="match status" value="1"/>
</dbReference>
<dbReference type="InterPro" id="IPR004323">
    <property type="entry name" value="Ion_tolerance_CutA"/>
</dbReference>
<evidence type="ECO:0000313" key="3">
    <source>
        <dbReference type="Proteomes" id="UP000567795"/>
    </source>
</evidence>